<dbReference type="RefSeq" id="WP_244544061.1">
    <property type="nucleotide sequence ID" value="NZ_FOAN01000015.1"/>
</dbReference>
<dbReference type="Pfam" id="PF18050">
    <property type="entry name" value="Cyclophil_like2"/>
    <property type="match status" value="1"/>
</dbReference>
<dbReference type="InterPro" id="IPR029000">
    <property type="entry name" value="Cyclophilin-like_dom_sf"/>
</dbReference>
<dbReference type="EMBL" id="FOAN01000015">
    <property type="protein sequence ID" value="SEM60602.1"/>
    <property type="molecule type" value="Genomic_DNA"/>
</dbReference>
<evidence type="ECO:0000313" key="2">
    <source>
        <dbReference type="EMBL" id="SEM60602.1"/>
    </source>
</evidence>
<protein>
    <recommendedName>
        <fullName evidence="1">Cyclophilin-like domain-containing protein</fullName>
    </recommendedName>
</protein>
<gene>
    <name evidence="2" type="ORF">SAMN04515666_11567</name>
</gene>
<dbReference type="InterPro" id="IPR041183">
    <property type="entry name" value="Cyclophilin-like"/>
</dbReference>
<sequence length="137" mass="14665">MPLQTIRIAGAIFLGTIGAAMAQERIKISSEWGSVTAEVVDNAATKALLDMLPLTIPMTDHLRQEKTGSLPAGLPPAARKRAFKNGTIGLWGPDHFVVYYRDGQVPEPGIIILGEVKGGASIFDRAGSVAVRIERED</sequence>
<dbReference type="SUPFAM" id="SSF50891">
    <property type="entry name" value="Cyclophilin-like"/>
    <property type="match status" value="1"/>
</dbReference>
<evidence type="ECO:0000259" key="1">
    <source>
        <dbReference type="Pfam" id="PF18050"/>
    </source>
</evidence>
<reference evidence="3" key="1">
    <citation type="submission" date="2016-10" db="EMBL/GenBank/DDBJ databases">
        <authorList>
            <person name="Varghese N."/>
            <person name="Submissions S."/>
        </authorList>
    </citation>
    <scope>NUCLEOTIDE SEQUENCE [LARGE SCALE GENOMIC DNA]</scope>
    <source>
        <strain evidence="3">LMG 26383,CCUG 61248,R- 45681</strain>
    </source>
</reference>
<dbReference type="STRING" id="1036779.SAMN04515666_11567"/>
<accession>A0A1H7ZPQ6</accession>
<dbReference type="Gene3D" id="2.40.100.20">
    <property type="match status" value="1"/>
</dbReference>
<feature type="domain" description="Cyclophilin-like" evidence="1">
    <location>
        <begin position="31"/>
        <end position="134"/>
    </location>
</feature>
<dbReference type="AlphaFoldDB" id="A0A1H7ZPQ6"/>
<dbReference type="Proteomes" id="UP000199664">
    <property type="component" value="Unassembled WGS sequence"/>
</dbReference>
<name>A0A1H7ZPQ6_9HYPH</name>
<keyword evidence="3" id="KW-1185">Reference proteome</keyword>
<proteinExistence type="predicted"/>
<evidence type="ECO:0000313" key="3">
    <source>
        <dbReference type="Proteomes" id="UP000199664"/>
    </source>
</evidence>
<organism evidence="2 3">
    <name type="scientific">Bosea lupini</name>
    <dbReference type="NCBI Taxonomy" id="1036779"/>
    <lineage>
        <taxon>Bacteria</taxon>
        <taxon>Pseudomonadati</taxon>
        <taxon>Pseudomonadota</taxon>
        <taxon>Alphaproteobacteria</taxon>
        <taxon>Hyphomicrobiales</taxon>
        <taxon>Boseaceae</taxon>
        <taxon>Bosea</taxon>
    </lineage>
</organism>